<evidence type="ECO:0000313" key="3">
    <source>
        <dbReference type="Proteomes" id="UP000253676"/>
    </source>
</evidence>
<keyword evidence="1" id="KW-0732">Signal</keyword>
<proteinExistence type="predicted"/>
<keyword evidence="3" id="KW-1185">Reference proteome</keyword>
<feature type="signal peptide" evidence="1">
    <location>
        <begin position="1"/>
        <end position="18"/>
    </location>
</feature>
<gene>
    <name evidence="2" type="ORF">DR980_07445</name>
</gene>
<dbReference type="Proteomes" id="UP000253676">
    <property type="component" value="Unassembled WGS sequence"/>
</dbReference>
<dbReference type="EMBL" id="QNUX01000005">
    <property type="protein sequence ID" value="RBN50761.1"/>
    <property type="molecule type" value="Genomic_DNA"/>
</dbReference>
<protein>
    <submittedName>
        <fullName evidence="2">Nuclear transport factor 2 family protein</fullName>
    </submittedName>
</protein>
<dbReference type="InterPro" id="IPR032710">
    <property type="entry name" value="NTF2-like_dom_sf"/>
</dbReference>
<evidence type="ECO:0000313" key="2">
    <source>
        <dbReference type="EMBL" id="RBN50761.1"/>
    </source>
</evidence>
<dbReference type="RefSeq" id="WP_113634638.1">
    <property type="nucleotide sequence ID" value="NZ_QNUX01000005.1"/>
</dbReference>
<dbReference type="SUPFAM" id="SSF54427">
    <property type="entry name" value="NTF2-like"/>
    <property type="match status" value="1"/>
</dbReference>
<reference evidence="2 3" key="1">
    <citation type="submission" date="2018-07" db="EMBL/GenBank/DDBJ databases">
        <title>Complete genome sequence of Flavobacterium psychrolimnae LMG 22018.</title>
        <authorList>
            <person name="Kim D.-U."/>
        </authorList>
    </citation>
    <scope>NUCLEOTIDE SEQUENCE [LARGE SCALE GENOMIC DNA]</scope>
    <source>
        <strain evidence="2 3">LMG 22018</strain>
    </source>
</reference>
<sequence length="147" mass="16728">MRKIVVMIVLFTTVNSQAQNQEIQKVIETFFEAFHAKDTLKLKALCDETVMLQSISENAKGTKLSNENPQAFFKSIGSIPAEVKFQEKIISYSIQVDGSMAHAWTPYEFYVNGKLSHKGVNAFTLFKIDTPEKSGWKIVHLIDTRRK</sequence>
<accession>A0A366B1J4</accession>
<dbReference type="OrthoDB" id="117186at2"/>
<comment type="caution">
    <text evidence="2">The sequence shown here is derived from an EMBL/GenBank/DDBJ whole genome shotgun (WGS) entry which is preliminary data.</text>
</comment>
<organism evidence="2 3">
    <name type="scientific">Flavobacterium psychrolimnae</name>
    <dbReference type="NCBI Taxonomy" id="249351"/>
    <lineage>
        <taxon>Bacteria</taxon>
        <taxon>Pseudomonadati</taxon>
        <taxon>Bacteroidota</taxon>
        <taxon>Flavobacteriia</taxon>
        <taxon>Flavobacteriales</taxon>
        <taxon>Flavobacteriaceae</taxon>
        <taxon>Flavobacterium</taxon>
    </lineage>
</organism>
<name>A0A366B1J4_9FLAO</name>
<evidence type="ECO:0000256" key="1">
    <source>
        <dbReference type="SAM" id="SignalP"/>
    </source>
</evidence>
<feature type="chain" id="PRO_5017074187" evidence="1">
    <location>
        <begin position="19"/>
        <end position="147"/>
    </location>
</feature>
<dbReference type="AlphaFoldDB" id="A0A366B1J4"/>
<dbReference type="Gene3D" id="3.10.450.50">
    <property type="match status" value="1"/>
</dbReference>